<proteinExistence type="predicted"/>
<evidence type="ECO:0000313" key="2">
    <source>
        <dbReference type="EMBL" id="BBC80302.1"/>
    </source>
</evidence>
<sequence length="41" mass="4012">MTRGPSTLSVRADTPSGQPGLCGAVVQGSQTNGVNTAPLEG</sequence>
<accession>A0A2Z5ZHS4</accession>
<gene>
    <name evidence="2" type="ORF">AcetOrient_orf02917</name>
</gene>
<feature type="region of interest" description="Disordered" evidence="1">
    <location>
        <begin position="1"/>
        <end position="41"/>
    </location>
</feature>
<evidence type="ECO:0000256" key="1">
    <source>
        <dbReference type="SAM" id="MobiDB-lite"/>
    </source>
</evidence>
<dbReference type="GO" id="GO:0016874">
    <property type="term" value="F:ligase activity"/>
    <property type="evidence" value="ECO:0007669"/>
    <property type="project" value="UniProtKB-KW"/>
</dbReference>
<dbReference type="Proteomes" id="UP000270034">
    <property type="component" value="Chromosome"/>
</dbReference>
<organism evidence="2 3">
    <name type="scientific">Acetobacter orientalis</name>
    <dbReference type="NCBI Taxonomy" id="146474"/>
    <lineage>
        <taxon>Bacteria</taxon>
        <taxon>Pseudomonadati</taxon>
        <taxon>Pseudomonadota</taxon>
        <taxon>Alphaproteobacteria</taxon>
        <taxon>Acetobacterales</taxon>
        <taxon>Acetobacteraceae</taxon>
        <taxon>Acetobacter</taxon>
    </lineage>
</organism>
<dbReference type="EMBL" id="AP018515">
    <property type="protein sequence ID" value="BBC80302.1"/>
    <property type="molecule type" value="Genomic_DNA"/>
</dbReference>
<name>A0A2Z5ZHS4_9PROT</name>
<dbReference type="KEGG" id="aot:AcetOri_orf02917"/>
<keyword evidence="2" id="KW-0436">Ligase</keyword>
<reference evidence="2 3" key="1">
    <citation type="submission" date="2018-02" db="EMBL/GenBank/DDBJ databases">
        <title>Acetobacter orientalis genome.</title>
        <authorList>
            <person name="Nakashima N."/>
            <person name="Tamura T."/>
        </authorList>
    </citation>
    <scope>NUCLEOTIDE SEQUENCE [LARGE SCALE GENOMIC DNA]</scope>
    <source>
        <strain evidence="2 3">FAN1</strain>
    </source>
</reference>
<evidence type="ECO:0000313" key="3">
    <source>
        <dbReference type="Proteomes" id="UP000270034"/>
    </source>
</evidence>
<dbReference type="AlphaFoldDB" id="A0A2Z5ZHS4"/>
<protein>
    <submittedName>
        <fullName evidence="2">Cysteine--tRNA ligase</fullName>
    </submittedName>
</protein>